<dbReference type="Gene3D" id="2.120.10.80">
    <property type="entry name" value="Kelch-type beta propeller"/>
    <property type="match status" value="2"/>
</dbReference>
<organism evidence="4 16">
    <name type="scientific">Saccharolobus solfataricus</name>
    <name type="common">Sulfolobus solfataricus</name>
    <dbReference type="NCBI Taxonomy" id="2287"/>
    <lineage>
        <taxon>Archaea</taxon>
        <taxon>Thermoproteota</taxon>
        <taxon>Thermoprotei</taxon>
        <taxon>Sulfolobales</taxon>
        <taxon>Sulfolobaceae</taxon>
        <taxon>Saccharolobus</taxon>
    </lineage>
</organism>
<dbReference type="EMBL" id="CP011056">
    <property type="protein sequence ID" value="AKA76944.1"/>
    <property type="molecule type" value="Genomic_DNA"/>
</dbReference>
<evidence type="ECO:0000313" key="10">
    <source>
        <dbReference type="EMBL" id="AZF76590.1"/>
    </source>
</evidence>
<evidence type="ECO:0000313" key="24">
    <source>
        <dbReference type="Proteomes" id="UP000278715"/>
    </source>
</evidence>
<accession>A0A0E3GTQ8</accession>
<evidence type="ECO:0000256" key="1">
    <source>
        <dbReference type="ARBA" id="ARBA00022737"/>
    </source>
</evidence>
<dbReference type="EMBL" id="LT549890">
    <property type="protein sequence ID" value="SAI84613.1"/>
    <property type="molecule type" value="Genomic_DNA"/>
</dbReference>
<dbReference type="EMBL" id="CP011057">
    <property type="protein sequence ID" value="AKA79636.1"/>
    <property type="molecule type" value="Genomic_DNA"/>
</dbReference>
<dbReference type="PANTHER" id="PTHR13817:SF166">
    <property type="entry name" value="NEURONAL IGCAM-RELATED"/>
    <property type="match status" value="1"/>
</dbReference>
<evidence type="ECO:0000313" key="14">
    <source>
        <dbReference type="EMBL" id="SAI84613.1"/>
    </source>
</evidence>
<evidence type="ECO:0000313" key="16">
    <source>
        <dbReference type="Proteomes" id="UP000033085"/>
    </source>
</evidence>
<keyword evidence="2" id="KW-0812">Transmembrane</keyword>
<dbReference type="InterPro" id="IPR015915">
    <property type="entry name" value="Kelch-typ_b-propeller"/>
</dbReference>
<evidence type="ECO:0000313" key="13">
    <source>
        <dbReference type="EMBL" id="AZF84378.1"/>
    </source>
</evidence>
<name>A0A0E3GTQ8_SACSO</name>
<dbReference type="EMBL" id="CP033237">
    <property type="protein sequence ID" value="AZF73967.1"/>
    <property type="molecule type" value="Genomic_DNA"/>
</dbReference>
<dbReference type="InterPro" id="IPR013783">
    <property type="entry name" value="Ig-like_fold"/>
</dbReference>
<evidence type="ECO:0000313" key="22">
    <source>
        <dbReference type="Proteomes" id="UP000273443"/>
    </source>
</evidence>
<dbReference type="Proteomes" id="UP000282269">
    <property type="component" value="Chromosome"/>
</dbReference>
<evidence type="ECO:0000313" key="9">
    <source>
        <dbReference type="EMBL" id="AZF73967.1"/>
    </source>
</evidence>
<dbReference type="PATRIC" id="fig|2287.6.peg.2084"/>
<evidence type="ECO:0000313" key="21">
    <source>
        <dbReference type="Proteomes" id="UP000273194"/>
    </source>
</evidence>
<evidence type="ECO:0000313" key="8">
    <source>
        <dbReference type="EMBL" id="AZF71347.1"/>
    </source>
</evidence>
<reference evidence="18" key="2">
    <citation type="submission" date="2016-04" db="EMBL/GenBank/DDBJ databases">
        <authorList>
            <person name="Shah S.A."/>
            <person name="Garrett R.A."/>
        </authorList>
    </citation>
    <scope>NUCLEOTIDE SEQUENCE [LARGE SCALE GENOMIC DNA]</scope>
    <source>
        <strain evidence="18">ATCC 35091 / DSM 1616 / JCM 8930 / NBRC 15331 / P1</strain>
    </source>
</reference>
<dbReference type="Proteomes" id="UP000269431">
    <property type="component" value="Chromosome"/>
</dbReference>
<dbReference type="Pfam" id="PF00041">
    <property type="entry name" value="fn3"/>
    <property type="match status" value="2"/>
</dbReference>
<dbReference type="Proteomes" id="UP000033085">
    <property type="component" value="Chromosome"/>
</dbReference>
<feature type="domain" description="Fibronectin type-III" evidence="3">
    <location>
        <begin position="411"/>
        <end position="504"/>
    </location>
</feature>
<dbReference type="KEGG" id="ssol:SULB_2037"/>
<dbReference type="SMART" id="SM00060">
    <property type="entry name" value="FN3"/>
    <property type="match status" value="3"/>
</dbReference>
<feature type="domain" description="Fibronectin type-III" evidence="3">
    <location>
        <begin position="323"/>
        <end position="410"/>
    </location>
</feature>
<dbReference type="EMBL" id="CP011055">
    <property type="protein sequence ID" value="AKA74246.1"/>
    <property type="molecule type" value="Genomic_DNA"/>
</dbReference>
<evidence type="ECO:0000313" key="20">
    <source>
        <dbReference type="Proteomes" id="UP000269431"/>
    </source>
</evidence>
<dbReference type="PANTHER" id="PTHR13817">
    <property type="entry name" value="TITIN"/>
    <property type="match status" value="1"/>
</dbReference>
<dbReference type="InterPro" id="IPR003961">
    <property type="entry name" value="FN3_dom"/>
</dbReference>
<dbReference type="EMBL" id="CP033239">
    <property type="protein sequence ID" value="AZF79198.1"/>
    <property type="molecule type" value="Genomic_DNA"/>
</dbReference>
<dbReference type="InterPro" id="IPR050964">
    <property type="entry name" value="Striated_Muscle_Regulatory"/>
</dbReference>
<evidence type="ECO:0000313" key="15">
    <source>
        <dbReference type="Proteomes" id="UP000033057"/>
    </source>
</evidence>
<feature type="transmembrane region" description="Helical" evidence="2">
    <location>
        <begin position="695"/>
        <end position="715"/>
    </location>
</feature>
<dbReference type="Pfam" id="PF01344">
    <property type="entry name" value="Kelch_1"/>
    <property type="match status" value="1"/>
</dbReference>
<evidence type="ECO:0000313" key="4">
    <source>
        <dbReference type="EMBL" id="AKA74246.1"/>
    </source>
</evidence>
<dbReference type="InterPro" id="IPR036116">
    <property type="entry name" value="FN3_sf"/>
</dbReference>
<evidence type="ECO:0000313" key="17">
    <source>
        <dbReference type="Proteomes" id="UP000033106"/>
    </source>
</evidence>
<dbReference type="Proteomes" id="UP000033106">
    <property type="component" value="Chromosome"/>
</dbReference>
<proteinExistence type="predicted"/>
<dbReference type="OrthoDB" id="41193at2157"/>
<dbReference type="SUPFAM" id="SSF49265">
    <property type="entry name" value="Fibronectin type III"/>
    <property type="match status" value="1"/>
</dbReference>
<evidence type="ECO:0000313" key="12">
    <source>
        <dbReference type="EMBL" id="AZF81802.1"/>
    </source>
</evidence>
<evidence type="ECO:0000313" key="6">
    <source>
        <dbReference type="EMBL" id="AKA79636.1"/>
    </source>
</evidence>
<evidence type="ECO:0000313" key="5">
    <source>
        <dbReference type="EMBL" id="AKA76944.1"/>
    </source>
</evidence>
<dbReference type="GeneID" id="84061512"/>
<reference evidence="4" key="5">
    <citation type="submission" date="2018-10" db="EMBL/GenBank/DDBJ databases">
        <authorList>
            <person name="McCarthy S."/>
            <person name="Gradnigo J."/>
            <person name="Johnson T."/>
            <person name="Payne S."/>
            <person name="Lipzen A."/>
            <person name="Schackwitz W."/>
            <person name="Martin J."/>
            <person name="Moriyama E."/>
            <person name="Blum P."/>
        </authorList>
    </citation>
    <scope>NUCLEOTIDE SEQUENCE</scope>
    <source>
        <strain evidence="4">SARC-B</strain>
        <strain evidence="5">SARC-C</strain>
        <strain evidence="6">SULA</strain>
    </source>
</reference>
<gene>
    <name evidence="14" type="ORF">SSOP1_1059</name>
    <name evidence="6" type="ORF">SULA_2036</name>
    <name evidence="4" type="ORF">SULB_2037</name>
    <name evidence="5" type="ORF">SULC_2035</name>
    <name evidence="7" type="ORF">SULG_10255</name>
    <name evidence="8" type="ORF">SULH_10255</name>
    <name evidence="9" type="ORF">SULI_10255</name>
    <name evidence="10" type="ORF">SULM_10245</name>
    <name evidence="11" type="ORF">SULN_10245</name>
    <name evidence="12" type="ORF">SULO_10255</name>
    <name evidence="13" type="ORF">SULZ_10190</name>
</gene>
<dbReference type="EMBL" id="CP033236">
    <property type="protein sequence ID" value="AZF71347.1"/>
    <property type="molecule type" value="Genomic_DNA"/>
</dbReference>
<dbReference type="Proteomes" id="UP000273443">
    <property type="component" value="Chromosome"/>
</dbReference>
<evidence type="ECO:0000313" key="18">
    <source>
        <dbReference type="Proteomes" id="UP000076770"/>
    </source>
</evidence>
<dbReference type="KEGG" id="ssof:SULC_2035"/>
<dbReference type="RefSeq" id="WP_009989202.1">
    <property type="nucleotide sequence ID" value="NZ_CP011055.2"/>
</dbReference>
<keyword evidence="1" id="KW-0677">Repeat</keyword>
<dbReference type="Proteomes" id="UP000267993">
    <property type="component" value="Chromosome"/>
</dbReference>
<evidence type="ECO:0000313" key="19">
    <source>
        <dbReference type="Proteomes" id="UP000267993"/>
    </source>
</evidence>
<dbReference type="Proteomes" id="UP000273194">
    <property type="component" value="Chromosome"/>
</dbReference>
<dbReference type="Proteomes" id="UP000275843">
    <property type="component" value="Chromosome"/>
</dbReference>
<reference evidence="19 20" key="4">
    <citation type="journal article" date="2018" name="Proc. Natl. Acad. Sci. U.S.A.">
        <title>Nonmutational mechanism of inheritance in the Archaeon Sulfolobus solfataricus.</title>
        <authorList>
            <person name="Payne S."/>
            <person name="McCarthy S."/>
            <person name="Johnson T."/>
            <person name="North E."/>
            <person name="Blum P."/>
        </authorList>
    </citation>
    <scope>NUCLEOTIDE SEQUENCE [LARGE SCALE GENOMIC DNA]</scope>
    <source>
        <strain evidence="8 19">SARC-H</strain>
        <strain evidence="9 23">SARC-I</strain>
        <strain evidence="11 24">SARC-N</strain>
        <strain evidence="12 25">SARC-O</strain>
        <strain evidence="13 20">SUL120</strain>
        <strain evidence="7 21">SULG</strain>
        <strain evidence="10 22">SULM</strain>
    </source>
</reference>
<dbReference type="KEGG" id="ssoa:SULA_2036"/>
<dbReference type="OMA" id="IELIAYN"/>
<evidence type="ECO:0000259" key="3">
    <source>
        <dbReference type="PROSITE" id="PS50853"/>
    </source>
</evidence>
<dbReference type="Proteomes" id="UP000278715">
    <property type="component" value="Chromosome"/>
</dbReference>
<dbReference type="Proteomes" id="UP000076770">
    <property type="component" value="Chromosome i"/>
</dbReference>
<dbReference type="EMBL" id="CP033240">
    <property type="protein sequence ID" value="AZF81802.1"/>
    <property type="molecule type" value="Genomic_DNA"/>
</dbReference>
<dbReference type="SMART" id="SM00612">
    <property type="entry name" value="Kelch"/>
    <property type="match status" value="4"/>
</dbReference>
<dbReference type="InterPro" id="IPR006652">
    <property type="entry name" value="Kelch_1"/>
</dbReference>
<dbReference type="EMBL" id="CP033235">
    <property type="protein sequence ID" value="AZF68727.1"/>
    <property type="molecule type" value="Genomic_DNA"/>
</dbReference>
<keyword evidence="2" id="KW-1133">Transmembrane helix</keyword>
<dbReference type="SUPFAM" id="SSF117281">
    <property type="entry name" value="Kelch motif"/>
    <property type="match status" value="1"/>
</dbReference>
<dbReference type="CDD" id="cd00063">
    <property type="entry name" value="FN3"/>
    <property type="match status" value="2"/>
</dbReference>
<dbReference type="Gene3D" id="2.60.40.10">
    <property type="entry name" value="Immunoglobulins"/>
    <property type="match status" value="2"/>
</dbReference>
<sequence length="725" mass="78466">MKYGNMKKWAPLILFLFSLLLLQGISLHASSPSFSVNASYLASLPYANSHVAVVYYQGSLYIIGGDSHSNQVWIYSNGTWNIGPSLPFSLVSPSAIVYNNTIYVMGGYNSTGINPYVLKLNGNSWVVVSEMPLPAYSPYIFVYNNAIYVIGGENTTSPAGLYFPPSNAIRLFYPNNDSWRIIGYMPVPTYGGGYVFNGTSLIIVSGYIGYSAYTNDILIYSPQNNNWTILNGVLPYWIHDSALAYYRGVLFIVGGYIYTAGSGGVNNAILAYYNGNLQRVGYLPVPVYSAGYVQVGNMLYLAGGIGSSLSDVSALQLITFNFPPLPPKITSYSAGNESVTLGWNPVRLSSGYEIIYWNNMGFNSSINVGNVTSYTVTGLKDGITYYFEVLAYNSIGYSSPSSIIALTPASVPNPPQLVSVKYGNDNVTLNWLPPTFSGGYLLLGYYVIVKNENSMVSSHFVNSTSLTISNLTPNVTYNVFIYAVNKLGNSSPLVLTVVPITKASVFAFITKLGNGILVNWTTSFPANITLELYNPNGNLISQIAAIKGNSSYLFRVPQGNYTLVIIASNSAGVSKYVYQVVYYLPPASPQVSLIGFGNNLYISWNNEANVITYLVYVNNSLVYEGPSNSIVTNISNGTYLVKVIGVNPAGSSSPGIAVIHYTGDYVTVVKMKVVNVTIVSKIASAVSGNGNNLSLGQSIVIILLAVMILLSIAIITRNRSNGFDW</sequence>
<keyword evidence="2" id="KW-0472">Membrane</keyword>
<protein>
    <submittedName>
        <fullName evidence="14">Fibronectin type III domain protein</fullName>
    </submittedName>
    <submittedName>
        <fullName evidence="4">Fibronectin type III domain-containing protein</fullName>
    </submittedName>
</protein>
<evidence type="ECO:0000313" key="23">
    <source>
        <dbReference type="Proteomes" id="UP000275843"/>
    </source>
</evidence>
<dbReference type="Proteomes" id="UP000033057">
    <property type="component" value="Chromosome"/>
</dbReference>
<dbReference type="AlphaFoldDB" id="A0A0E3GTQ8"/>
<evidence type="ECO:0000313" key="7">
    <source>
        <dbReference type="EMBL" id="AZF68727.1"/>
    </source>
</evidence>
<evidence type="ECO:0000313" key="25">
    <source>
        <dbReference type="Proteomes" id="UP000282269"/>
    </source>
</evidence>
<dbReference type="EMBL" id="CP033238">
    <property type="protein sequence ID" value="AZF76590.1"/>
    <property type="molecule type" value="Genomic_DNA"/>
</dbReference>
<dbReference type="SMR" id="A0A0E3GTQ8"/>
<reference evidence="15 16" key="1">
    <citation type="journal article" date="2015" name="Genome Announc.">
        <title>Complete Genome Sequence of Sulfolobus solfataricus Strain 98/2 and Evolved Derivatives.</title>
        <authorList>
            <person name="McCarthy S."/>
            <person name="Gradnigo J."/>
            <person name="Johnson T."/>
            <person name="Payne S."/>
            <person name="Lipzen A."/>
            <person name="Martin J."/>
            <person name="Schackwitz W."/>
            <person name="Moriyama E."/>
            <person name="Blum P."/>
        </authorList>
    </citation>
    <scope>NUCLEOTIDE SEQUENCE [LARGE SCALE GENOMIC DNA]</scope>
    <source>
        <strain evidence="15">98/2 SULC</strain>
        <strain evidence="4">SARC-B</strain>
        <strain evidence="5">SARC-C</strain>
        <strain evidence="6 17">SULA</strain>
        <strain evidence="16">SULB</strain>
    </source>
</reference>
<evidence type="ECO:0000256" key="2">
    <source>
        <dbReference type="SAM" id="Phobius"/>
    </source>
</evidence>
<reference evidence="14" key="3">
    <citation type="submission" date="2016-04" db="EMBL/GenBank/DDBJ databases">
        <authorList>
            <person name="Evans L.H."/>
            <person name="Alamgir A."/>
            <person name="Owens N."/>
            <person name="Weber N.D."/>
            <person name="Virtaneva K."/>
            <person name="Barbian K."/>
            <person name="Babar A."/>
            <person name="Rosenke K."/>
        </authorList>
    </citation>
    <scope>NUCLEOTIDE SEQUENCE</scope>
    <source>
        <strain evidence="14">P1</strain>
    </source>
</reference>
<dbReference type="PROSITE" id="PS50853">
    <property type="entry name" value="FN3"/>
    <property type="match status" value="2"/>
</dbReference>
<dbReference type="EMBL" id="CP033241">
    <property type="protein sequence ID" value="AZF84378.1"/>
    <property type="molecule type" value="Genomic_DNA"/>
</dbReference>
<evidence type="ECO:0000313" key="11">
    <source>
        <dbReference type="EMBL" id="AZF79198.1"/>
    </source>
</evidence>